<evidence type="ECO:0000259" key="2">
    <source>
        <dbReference type="Pfam" id="PF16087"/>
    </source>
</evidence>
<feature type="compositionally biased region" description="Basic and acidic residues" evidence="1">
    <location>
        <begin position="89"/>
        <end position="99"/>
    </location>
</feature>
<dbReference type="InterPro" id="IPR032135">
    <property type="entry name" value="DUF4817"/>
</dbReference>
<accession>A0A0A9W9A7</accession>
<organism evidence="3">
    <name type="scientific">Lygus hesperus</name>
    <name type="common">Western plant bug</name>
    <dbReference type="NCBI Taxonomy" id="30085"/>
    <lineage>
        <taxon>Eukaryota</taxon>
        <taxon>Metazoa</taxon>
        <taxon>Ecdysozoa</taxon>
        <taxon>Arthropoda</taxon>
        <taxon>Hexapoda</taxon>
        <taxon>Insecta</taxon>
        <taxon>Pterygota</taxon>
        <taxon>Neoptera</taxon>
        <taxon>Paraneoptera</taxon>
        <taxon>Hemiptera</taxon>
        <taxon>Heteroptera</taxon>
        <taxon>Panheteroptera</taxon>
        <taxon>Cimicomorpha</taxon>
        <taxon>Miridae</taxon>
        <taxon>Mirini</taxon>
        <taxon>Lygus</taxon>
    </lineage>
</organism>
<name>A0A0A9W9A7_LYGHE</name>
<dbReference type="EMBL" id="GBHO01039608">
    <property type="protein sequence ID" value="JAG03996.1"/>
    <property type="molecule type" value="Transcribed_RNA"/>
</dbReference>
<sequence>HSDLIIWNNFCDPNSLVAMAPLTMEQRVIVNKTHNRCGESIAVTVRKLREVIGRGESPTAAAVRKIMEKIETKYSLPTCPKTQSTSPWKSERSEQKDRV</sequence>
<protein>
    <submittedName>
        <fullName evidence="3">Gamma-glutamyl phosphate reductase</fullName>
    </submittedName>
</protein>
<dbReference type="AlphaFoldDB" id="A0A0A9W9A7"/>
<feature type="non-terminal residue" evidence="3">
    <location>
        <position position="1"/>
    </location>
</feature>
<feature type="region of interest" description="Disordered" evidence="1">
    <location>
        <begin position="76"/>
        <end position="99"/>
    </location>
</feature>
<reference evidence="3" key="1">
    <citation type="journal article" date="2014" name="PLoS ONE">
        <title>Transcriptome-Based Identification of ABC Transporters in the Western Tarnished Plant Bug Lygus hesperus.</title>
        <authorList>
            <person name="Hull J.J."/>
            <person name="Chaney K."/>
            <person name="Geib S.M."/>
            <person name="Fabrick J.A."/>
            <person name="Brent C.S."/>
            <person name="Walsh D."/>
            <person name="Lavine L.C."/>
        </authorList>
    </citation>
    <scope>NUCLEOTIDE SEQUENCE</scope>
</reference>
<evidence type="ECO:0000313" key="3">
    <source>
        <dbReference type="EMBL" id="JAG03996.1"/>
    </source>
</evidence>
<evidence type="ECO:0000256" key="1">
    <source>
        <dbReference type="SAM" id="MobiDB-lite"/>
    </source>
</evidence>
<reference evidence="3" key="2">
    <citation type="submission" date="2014-07" db="EMBL/GenBank/DDBJ databases">
        <authorList>
            <person name="Hull J."/>
        </authorList>
    </citation>
    <scope>NUCLEOTIDE SEQUENCE</scope>
</reference>
<feature type="domain" description="DUF4817" evidence="2">
    <location>
        <begin position="23"/>
        <end position="73"/>
    </location>
</feature>
<gene>
    <name evidence="3" type="primary">proA_11</name>
    <name evidence="3" type="ORF">CM83_80201</name>
</gene>
<proteinExistence type="predicted"/>
<dbReference type="Pfam" id="PF16087">
    <property type="entry name" value="DUF4817"/>
    <property type="match status" value="1"/>
</dbReference>